<proteinExistence type="predicted"/>
<dbReference type="InterPro" id="IPR005119">
    <property type="entry name" value="LysR_subst-bd"/>
</dbReference>
<evidence type="ECO:0000313" key="2">
    <source>
        <dbReference type="EMBL" id="QJQ02526.1"/>
    </source>
</evidence>
<gene>
    <name evidence="2" type="ORF">C798_20550</name>
</gene>
<organism evidence="2 3">
    <name type="scientific">Herbaspirillum rubrisubalbicans Os34</name>
    <dbReference type="NCBI Taxonomy" id="1235827"/>
    <lineage>
        <taxon>Bacteria</taxon>
        <taxon>Pseudomonadati</taxon>
        <taxon>Pseudomonadota</taxon>
        <taxon>Betaproteobacteria</taxon>
        <taxon>Burkholderiales</taxon>
        <taxon>Oxalobacteraceae</taxon>
        <taxon>Herbaspirillum</taxon>
    </lineage>
</organism>
<protein>
    <recommendedName>
        <fullName evidence="1">LysR substrate-binding domain-containing protein</fullName>
    </recommendedName>
</protein>
<sequence>MFPRPRIALNNSEAIKSLVAAGYGAAILPAETGQPVRLQKIQVSPITPPMVRSTFLAHKKTKSVTLTMFACPSTLRLKKLAIQRYMDWTSRCY</sequence>
<accession>A0A6M3ZVG3</accession>
<dbReference type="Gene3D" id="3.40.190.290">
    <property type="match status" value="1"/>
</dbReference>
<dbReference type="AlphaFoldDB" id="A0A6M3ZVG3"/>
<dbReference type="Pfam" id="PF03466">
    <property type="entry name" value="LysR_substrate"/>
    <property type="match status" value="1"/>
</dbReference>
<feature type="domain" description="LysR substrate-binding" evidence="1">
    <location>
        <begin position="3"/>
        <end position="63"/>
    </location>
</feature>
<evidence type="ECO:0000259" key="1">
    <source>
        <dbReference type="Pfam" id="PF03466"/>
    </source>
</evidence>
<dbReference type="SUPFAM" id="SSF53850">
    <property type="entry name" value="Periplasmic binding protein-like II"/>
    <property type="match status" value="1"/>
</dbReference>
<dbReference type="Proteomes" id="UP000501648">
    <property type="component" value="Chromosome"/>
</dbReference>
<name>A0A6M3ZVG3_9BURK</name>
<dbReference type="EMBL" id="CP008956">
    <property type="protein sequence ID" value="QJQ02526.1"/>
    <property type="molecule type" value="Genomic_DNA"/>
</dbReference>
<reference evidence="2 3" key="1">
    <citation type="journal article" date="2012" name="J. Bacteriol.">
        <title>Genome sequence of the pathogenic Herbaspirillum seropedicae strain Os34, isolated from rice roots.</title>
        <authorList>
            <person name="Ye W."/>
            <person name="Ye S."/>
            <person name="Liu J."/>
            <person name="Chang S."/>
            <person name="Chen M."/>
            <person name="Zhu B."/>
            <person name="Guo L."/>
            <person name="An Q."/>
        </authorList>
    </citation>
    <scope>NUCLEOTIDE SEQUENCE [LARGE SCALE GENOMIC DNA]</scope>
    <source>
        <strain evidence="2 3">Os34</strain>
    </source>
</reference>
<evidence type="ECO:0000313" key="3">
    <source>
        <dbReference type="Proteomes" id="UP000501648"/>
    </source>
</evidence>